<feature type="binding site" evidence="4">
    <location>
        <position position="96"/>
    </location>
    <ligand>
        <name>NAD(+)</name>
        <dbReference type="ChEBI" id="CHEBI:57540"/>
    </ligand>
</feature>
<dbReference type="PIRSF" id="PIRSF000105">
    <property type="entry name" value="HCDH"/>
    <property type="match status" value="1"/>
</dbReference>
<dbReference type="GO" id="GO:0070403">
    <property type="term" value="F:NAD+ binding"/>
    <property type="evidence" value="ECO:0007669"/>
    <property type="project" value="InterPro"/>
</dbReference>
<feature type="domain" description="3-hydroxyacyl-CoA dehydrogenase NAD binding" evidence="6">
    <location>
        <begin position="3"/>
        <end position="182"/>
    </location>
</feature>
<dbReference type="PROSITE" id="PS00067">
    <property type="entry name" value="3HCDH"/>
    <property type="match status" value="1"/>
</dbReference>
<feature type="binding site" evidence="4">
    <location>
        <position position="118"/>
    </location>
    <ligand>
        <name>NAD(+)</name>
        <dbReference type="ChEBI" id="CHEBI:57540"/>
    </ligand>
</feature>
<dbReference type="RefSeq" id="WP_148368645.1">
    <property type="nucleotide sequence ID" value="NZ_VSKM01000003.1"/>
</dbReference>
<dbReference type="PANTHER" id="PTHR48075">
    <property type="entry name" value="3-HYDROXYACYL-COA DEHYDROGENASE FAMILY PROTEIN"/>
    <property type="match status" value="1"/>
</dbReference>
<dbReference type="Gene3D" id="1.10.1040.10">
    <property type="entry name" value="N-(1-d-carboxylethyl)-l-norvaline Dehydrogenase, domain 2"/>
    <property type="match status" value="1"/>
</dbReference>
<dbReference type="InterPro" id="IPR008927">
    <property type="entry name" value="6-PGluconate_DH-like_C_sf"/>
</dbReference>
<evidence type="ECO:0000259" key="5">
    <source>
        <dbReference type="Pfam" id="PF00725"/>
    </source>
</evidence>
<dbReference type="InterPro" id="IPR006176">
    <property type="entry name" value="3-OHacyl-CoA_DH_NAD-bd"/>
</dbReference>
<dbReference type="GO" id="GO:0008691">
    <property type="term" value="F:3-hydroxybutyryl-CoA dehydrogenase activity"/>
    <property type="evidence" value="ECO:0007669"/>
    <property type="project" value="UniProtKB-EC"/>
</dbReference>
<dbReference type="AlphaFoldDB" id="A0A8H2QK45"/>
<dbReference type="InterPro" id="IPR036291">
    <property type="entry name" value="NAD(P)-bd_dom_sf"/>
</dbReference>
<dbReference type="FunFam" id="3.40.50.720:FF:000009">
    <property type="entry name" value="Fatty oxidation complex, alpha subunit"/>
    <property type="match status" value="1"/>
</dbReference>
<keyword evidence="4" id="KW-0520">NAD</keyword>
<gene>
    <name evidence="7" type="ORF">ES676_03430</name>
</gene>
<evidence type="ECO:0000313" key="8">
    <source>
        <dbReference type="Proteomes" id="UP000323324"/>
    </source>
</evidence>
<dbReference type="InterPro" id="IPR022694">
    <property type="entry name" value="3-OHacyl-CoA_DH"/>
</dbReference>
<dbReference type="InterPro" id="IPR013328">
    <property type="entry name" value="6PGD_dom2"/>
</dbReference>
<evidence type="ECO:0000256" key="1">
    <source>
        <dbReference type="ARBA" id="ARBA00009463"/>
    </source>
</evidence>
<comment type="similarity">
    <text evidence="1">Belongs to the 3-hydroxyacyl-CoA dehydrogenase family.</text>
</comment>
<dbReference type="Pfam" id="PF00725">
    <property type="entry name" value="3HCDH"/>
    <property type="match status" value="1"/>
</dbReference>
<dbReference type="Gene3D" id="3.40.50.720">
    <property type="entry name" value="NAD(P)-binding Rossmann-like Domain"/>
    <property type="match status" value="1"/>
</dbReference>
<dbReference type="InterPro" id="IPR006108">
    <property type="entry name" value="3HC_DH_C"/>
</dbReference>
<keyword evidence="2 7" id="KW-0560">Oxidoreductase</keyword>
<feature type="binding site" evidence="4">
    <location>
        <position position="142"/>
    </location>
    <ligand>
        <name>NAD(+)</name>
        <dbReference type="ChEBI" id="CHEBI:57540"/>
    </ligand>
</feature>
<evidence type="ECO:0000259" key="6">
    <source>
        <dbReference type="Pfam" id="PF02737"/>
    </source>
</evidence>
<dbReference type="Pfam" id="PF02737">
    <property type="entry name" value="3HCDH_N"/>
    <property type="match status" value="1"/>
</dbReference>
<feature type="binding site" evidence="4">
    <location>
        <position position="273"/>
    </location>
    <ligand>
        <name>NAD(+)</name>
        <dbReference type="ChEBI" id="CHEBI:57540"/>
    </ligand>
</feature>
<dbReference type="SUPFAM" id="SSF51735">
    <property type="entry name" value="NAD(P)-binding Rossmann-fold domains"/>
    <property type="match status" value="1"/>
</dbReference>
<dbReference type="SUPFAM" id="SSF48179">
    <property type="entry name" value="6-phosphogluconate dehydrogenase C-terminal domain-like"/>
    <property type="match status" value="1"/>
</dbReference>
<comment type="caution">
    <text evidence="7">The sequence shown here is derived from an EMBL/GenBank/DDBJ whole genome shotgun (WGS) entry which is preliminary data.</text>
</comment>
<feature type="domain" description="3-hydroxyacyl-CoA dehydrogenase C-terminal" evidence="5">
    <location>
        <begin position="185"/>
        <end position="281"/>
    </location>
</feature>
<dbReference type="InterPro" id="IPR006180">
    <property type="entry name" value="3-OHacyl-CoA_DH_CS"/>
</dbReference>
<feature type="binding site" evidence="4">
    <location>
        <position position="91"/>
    </location>
    <ligand>
        <name>NAD(+)</name>
        <dbReference type="ChEBI" id="CHEBI:57540"/>
    </ligand>
</feature>
<protein>
    <submittedName>
        <fullName evidence="7">3-hydroxybutyryl-CoA dehydrogenase</fullName>
        <ecNumber evidence="7">1.1.1.157</ecNumber>
    </submittedName>
</protein>
<feature type="binding site" evidence="4">
    <location>
        <position position="31"/>
    </location>
    <ligand>
        <name>NAD(+)</name>
        <dbReference type="ChEBI" id="CHEBI:57540"/>
    </ligand>
</feature>
<dbReference type="PANTHER" id="PTHR48075:SF5">
    <property type="entry name" value="3-HYDROXYBUTYRYL-COA DEHYDROGENASE"/>
    <property type="match status" value="1"/>
</dbReference>
<accession>A0A8H2QK45</accession>
<evidence type="ECO:0000313" key="7">
    <source>
        <dbReference type="EMBL" id="TYB77356.1"/>
    </source>
</evidence>
<name>A0A8H2QK45_9FLAO</name>
<feature type="site" description="Important for catalytic activity" evidence="3">
    <location>
        <position position="139"/>
    </location>
</feature>
<dbReference type="Proteomes" id="UP000323324">
    <property type="component" value="Unassembled WGS sequence"/>
</dbReference>
<evidence type="ECO:0000256" key="3">
    <source>
        <dbReference type="PIRSR" id="PIRSR000105-1"/>
    </source>
</evidence>
<keyword evidence="8" id="KW-1185">Reference proteome</keyword>
<feature type="binding site" evidence="4">
    <location>
        <begin position="8"/>
        <end position="13"/>
    </location>
    <ligand>
        <name>NAD(+)</name>
        <dbReference type="ChEBI" id="CHEBI:57540"/>
    </ligand>
</feature>
<sequence>MKNIAVIGAGTMGNGIAHTFAQSGYNVQLIDISEASLERGINTITKNLDRMVAKEKISEADKTATLKKITTFTDISEGVKNTDLVVEAATENFDLKLKIFKQLDDVCDDNTILATNTSSISITKIGAVTSRPEKVIGMHFMNPVPIMKLVEIIRGYSTSDVVTSTIMDLSKRLGKTPTEVNDYPGFVANRILMPMLNESIETLYNGVAGVEEIDTVMKLGMAHPMGPLQLADFIGLDVCLSILNVMYDGFKNPKYAPCPLLVNMVAAGKLGVKSGEGFYDYSESRKAEKVAKQFSK</sequence>
<dbReference type="NCBIfam" id="NF004474">
    <property type="entry name" value="PRK05808.1"/>
    <property type="match status" value="1"/>
</dbReference>
<dbReference type="EMBL" id="VSKM01000003">
    <property type="protein sequence ID" value="TYB77356.1"/>
    <property type="molecule type" value="Genomic_DNA"/>
</dbReference>
<organism evidence="7 8">
    <name type="scientific">Bizionia saleffrena</name>
    <dbReference type="NCBI Taxonomy" id="291189"/>
    <lineage>
        <taxon>Bacteria</taxon>
        <taxon>Pseudomonadati</taxon>
        <taxon>Bacteroidota</taxon>
        <taxon>Flavobacteriia</taxon>
        <taxon>Flavobacteriales</taxon>
        <taxon>Flavobacteriaceae</taxon>
        <taxon>Bizionia</taxon>
    </lineage>
</organism>
<reference evidence="7 8" key="1">
    <citation type="submission" date="2019-08" db="EMBL/GenBank/DDBJ databases">
        <title>Genomes of Antarctic Bizionia species.</title>
        <authorList>
            <person name="Bowman J.P."/>
        </authorList>
    </citation>
    <scope>NUCLEOTIDE SEQUENCE [LARGE SCALE GENOMIC DNA]</scope>
    <source>
        <strain evidence="7 8">HFD</strain>
    </source>
</reference>
<proteinExistence type="inferred from homology"/>
<dbReference type="GO" id="GO:0006631">
    <property type="term" value="P:fatty acid metabolic process"/>
    <property type="evidence" value="ECO:0007669"/>
    <property type="project" value="InterPro"/>
</dbReference>
<evidence type="ECO:0000256" key="4">
    <source>
        <dbReference type="PIRSR" id="PIRSR000105-2"/>
    </source>
</evidence>
<evidence type="ECO:0000256" key="2">
    <source>
        <dbReference type="ARBA" id="ARBA00023002"/>
    </source>
</evidence>
<dbReference type="EC" id="1.1.1.157" evidence="7"/>